<comment type="caution">
    <text evidence="4">The sequence shown here is derived from an EMBL/GenBank/DDBJ whole genome shotgun (WGS) entry which is preliminary data.</text>
</comment>
<name>A0AA46AG19_9AQUI</name>
<dbReference type="Proteomes" id="UP001157947">
    <property type="component" value="Unassembled WGS sequence"/>
</dbReference>
<feature type="domain" description="Glycosyl transferase family 1" evidence="2">
    <location>
        <begin position="171"/>
        <end position="318"/>
    </location>
</feature>
<gene>
    <name evidence="4" type="ORF">SAMN06264868_1333</name>
</gene>
<accession>A0AA46AG19</accession>
<dbReference type="SUPFAM" id="SSF53756">
    <property type="entry name" value="UDP-Glycosyltransferase/glycogen phosphorylase"/>
    <property type="match status" value="1"/>
</dbReference>
<dbReference type="RefSeq" id="WP_265134206.1">
    <property type="nucleotide sequence ID" value="NZ_FXTX01000033.1"/>
</dbReference>
<reference evidence="4" key="1">
    <citation type="submission" date="2017-05" db="EMBL/GenBank/DDBJ databases">
        <authorList>
            <person name="Varghese N."/>
            <person name="Submissions S."/>
        </authorList>
    </citation>
    <scope>NUCLEOTIDE SEQUENCE</scope>
    <source>
        <strain evidence="4">DSM 18763</strain>
    </source>
</reference>
<evidence type="ECO:0000259" key="2">
    <source>
        <dbReference type="Pfam" id="PF00534"/>
    </source>
</evidence>
<dbReference type="EMBL" id="FXTX01000033">
    <property type="protein sequence ID" value="SMP24288.1"/>
    <property type="molecule type" value="Genomic_DNA"/>
</dbReference>
<keyword evidence="1" id="KW-0808">Transferase</keyword>
<dbReference type="GO" id="GO:0016757">
    <property type="term" value="F:glycosyltransferase activity"/>
    <property type="evidence" value="ECO:0007669"/>
    <property type="project" value="InterPro"/>
</dbReference>
<dbReference type="PANTHER" id="PTHR46401:SF2">
    <property type="entry name" value="GLYCOSYLTRANSFERASE WBBK-RELATED"/>
    <property type="match status" value="1"/>
</dbReference>
<organism evidence="4 5">
    <name type="scientific">Venenivibrio stagnispumantis</name>
    <dbReference type="NCBI Taxonomy" id="407998"/>
    <lineage>
        <taxon>Bacteria</taxon>
        <taxon>Pseudomonadati</taxon>
        <taxon>Aquificota</taxon>
        <taxon>Aquificia</taxon>
        <taxon>Aquificales</taxon>
        <taxon>Hydrogenothermaceae</taxon>
        <taxon>Venenivibrio</taxon>
    </lineage>
</organism>
<protein>
    <submittedName>
        <fullName evidence="4">Glycosyltransferase involved in cell wall bisynthesis</fullName>
    </submittedName>
</protein>
<keyword evidence="5" id="KW-1185">Reference proteome</keyword>
<feature type="domain" description="Glycosyltransferase subfamily 4-like N-terminal" evidence="3">
    <location>
        <begin position="91"/>
        <end position="165"/>
    </location>
</feature>
<sequence>MIINATHIGKKLDGIGRFSLKIAKHFLRKYQVIINENAIVHFNNEELKNLKIVSKKISPDYGFKGHLKRLIFTNLLKGNIFNLSQLEISFWNKNQIIVVHDIIPLLFPKYHKKQYHFFKYILPFVLKNKTKKIITVSNHTKELLIRYYNVNPTKIEVIYNGVDIEFDYSLEKENIIFFVGRNSPTKNIENIIKSFIELKKDSRFNDFKLVLGGVGNLSLNIKDIIIKNYLTDNELKYYYRIAKVFLFPSLYEGFGFPIIEAMRAKTACIVSNRGSLPEIVGDSALIVDPLNVNSIVEALKKILLDEKLRKNLEIKGYKNSLKFNWDKSLLKYERVLNENSISS</sequence>
<dbReference type="AlphaFoldDB" id="A0AA46AG19"/>
<evidence type="ECO:0000313" key="5">
    <source>
        <dbReference type="Proteomes" id="UP001157947"/>
    </source>
</evidence>
<dbReference type="Gene3D" id="3.40.50.2000">
    <property type="entry name" value="Glycogen Phosphorylase B"/>
    <property type="match status" value="2"/>
</dbReference>
<dbReference type="InterPro" id="IPR028098">
    <property type="entry name" value="Glyco_trans_4-like_N"/>
</dbReference>
<dbReference type="Pfam" id="PF13439">
    <property type="entry name" value="Glyco_transf_4"/>
    <property type="match status" value="1"/>
</dbReference>
<proteinExistence type="predicted"/>
<evidence type="ECO:0000256" key="1">
    <source>
        <dbReference type="ARBA" id="ARBA00022679"/>
    </source>
</evidence>
<dbReference type="PANTHER" id="PTHR46401">
    <property type="entry name" value="GLYCOSYLTRANSFERASE WBBK-RELATED"/>
    <property type="match status" value="1"/>
</dbReference>
<dbReference type="CDD" id="cd03809">
    <property type="entry name" value="GT4_MtfB-like"/>
    <property type="match status" value="1"/>
</dbReference>
<dbReference type="Pfam" id="PF00534">
    <property type="entry name" value="Glycos_transf_1"/>
    <property type="match status" value="1"/>
</dbReference>
<evidence type="ECO:0000313" key="4">
    <source>
        <dbReference type="EMBL" id="SMP24288.1"/>
    </source>
</evidence>
<dbReference type="InterPro" id="IPR001296">
    <property type="entry name" value="Glyco_trans_1"/>
</dbReference>
<evidence type="ECO:0000259" key="3">
    <source>
        <dbReference type="Pfam" id="PF13439"/>
    </source>
</evidence>